<feature type="compositionally biased region" description="Basic residues" evidence="1">
    <location>
        <begin position="187"/>
        <end position="201"/>
    </location>
</feature>
<name>A0A6J4I6Z4_9ACTN</name>
<feature type="compositionally biased region" description="Basic residues" evidence="1">
    <location>
        <begin position="123"/>
        <end position="134"/>
    </location>
</feature>
<feature type="non-terminal residue" evidence="2">
    <location>
        <position position="1"/>
    </location>
</feature>
<feature type="region of interest" description="Disordered" evidence="1">
    <location>
        <begin position="55"/>
        <end position="144"/>
    </location>
</feature>
<accession>A0A6J4I6Z4</accession>
<feature type="compositionally biased region" description="Basic residues" evidence="1">
    <location>
        <begin position="104"/>
        <end position="115"/>
    </location>
</feature>
<feature type="compositionally biased region" description="Basic and acidic residues" evidence="1">
    <location>
        <begin position="135"/>
        <end position="144"/>
    </location>
</feature>
<dbReference type="EMBL" id="CADCTN010000117">
    <property type="protein sequence ID" value="CAA9242153.1"/>
    <property type="molecule type" value="Genomic_DNA"/>
</dbReference>
<feature type="compositionally biased region" description="Basic and acidic residues" evidence="1">
    <location>
        <begin position="64"/>
        <end position="90"/>
    </location>
</feature>
<evidence type="ECO:0000256" key="1">
    <source>
        <dbReference type="SAM" id="MobiDB-lite"/>
    </source>
</evidence>
<protein>
    <submittedName>
        <fullName evidence="2">Phosphoserine phosphatase</fullName>
        <ecNumber evidence="2">3.1.3.3</ecNumber>
    </submittedName>
</protein>
<proteinExistence type="predicted"/>
<feature type="compositionally biased region" description="Basic residues" evidence="1">
    <location>
        <begin position="166"/>
        <end position="178"/>
    </location>
</feature>
<organism evidence="2">
    <name type="scientific">uncultured Blastococcus sp</name>
    <dbReference type="NCBI Taxonomy" id="217144"/>
    <lineage>
        <taxon>Bacteria</taxon>
        <taxon>Bacillati</taxon>
        <taxon>Actinomycetota</taxon>
        <taxon>Actinomycetes</taxon>
        <taxon>Geodermatophilales</taxon>
        <taxon>Geodermatophilaceae</taxon>
        <taxon>Blastococcus</taxon>
        <taxon>environmental samples</taxon>
    </lineage>
</organism>
<reference evidence="2" key="1">
    <citation type="submission" date="2020-02" db="EMBL/GenBank/DDBJ databases">
        <authorList>
            <person name="Meier V. D."/>
        </authorList>
    </citation>
    <scope>NUCLEOTIDE SEQUENCE</scope>
    <source>
        <strain evidence="2">AVDCRST_MAG52</strain>
    </source>
</reference>
<feature type="region of interest" description="Disordered" evidence="1">
    <location>
        <begin position="159"/>
        <end position="282"/>
    </location>
</feature>
<dbReference type="AlphaFoldDB" id="A0A6J4I6Z4"/>
<feature type="non-terminal residue" evidence="2">
    <location>
        <position position="282"/>
    </location>
</feature>
<feature type="compositionally biased region" description="Basic residues" evidence="1">
    <location>
        <begin position="235"/>
        <end position="252"/>
    </location>
</feature>
<dbReference type="GO" id="GO:0016787">
    <property type="term" value="F:hydrolase activity"/>
    <property type="evidence" value="ECO:0007669"/>
    <property type="project" value="UniProtKB-KW"/>
</dbReference>
<gene>
    <name evidence="2" type="ORF">AVDCRST_MAG52-1673</name>
</gene>
<evidence type="ECO:0000313" key="2">
    <source>
        <dbReference type="EMBL" id="CAA9242153.1"/>
    </source>
</evidence>
<dbReference type="EC" id="3.1.3.3" evidence="2"/>
<feature type="region of interest" description="Disordered" evidence="1">
    <location>
        <begin position="1"/>
        <end position="25"/>
    </location>
</feature>
<sequence>DPRSGVLRPGQDRHRQVQRPGLRPAVLQRWADQPPCRAQDRLCAAGVLPRRCRRPADGAAARPVDGDGHRLGRGDRARDRPGDAARDRRPARLRGGRRPDRGASRRRSRDRHRLQQRGGDGRTHRRDARRRPCRGHADGDRGRALHRRDLLLRLRREQGGRDARDGRRRRLRPRRLLRLQRLDHRPAHALRRRASHGRQPRPRAPQGRARAWLAGPPVHPPGQHEGAVLRAPRPGGHRGCRRGRRRRRRARLVRPAPCAARRARRRGRRFSPVGSPAPPRRL</sequence>
<keyword evidence="2" id="KW-0378">Hydrolase</keyword>